<dbReference type="AlphaFoldDB" id="A0A5N0TBX8"/>
<feature type="binding site" evidence="10">
    <location>
        <position position="82"/>
    </location>
    <ligand>
        <name>[2Fe-2S] cluster</name>
        <dbReference type="ChEBI" id="CHEBI:190135"/>
    </ligand>
</feature>
<proteinExistence type="inferred from homology"/>
<evidence type="ECO:0000256" key="10">
    <source>
        <dbReference type="PIRSR" id="PIRSR000216-1"/>
    </source>
</evidence>
<evidence type="ECO:0000256" key="6">
    <source>
        <dbReference type="ARBA" id="ARBA00023014"/>
    </source>
</evidence>
<dbReference type="InterPro" id="IPR041921">
    <property type="entry name" value="NuoE_N"/>
</dbReference>
<dbReference type="CDD" id="cd03081">
    <property type="entry name" value="TRX_Fd_NuoE_FDH_gamma"/>
    <property type="match status" value="1"/>
</dbReference>
<keyword evidence="6 10" id="KW-0411">Iron-sulfur</keyword>
<protein>
    <recommendedName>
        <fullName evidence="2">NADH-quinone oxidoreductase subunit E</fullName>
    </recommendedName>
    <alternativeName>
        <fullName evidence="7">NADH dehydrogenase I subunit E</fullName>
    </alternativeName>
    <alternativeName>
        <fullName evidence="8">NDH-1 subunit E</fullName>
    </alternativeName>
</protein>
<comment type="caution">
    <text evidence="11">The sequence shown here is derived from an EMBL/GenBank/DDBJ whole genome shotgun (WGS) entry which is preliminary data.</text>
</comment>
<dbReference type="PANTHER" id="PTHR10371">
    <property type="entry name" value="NADH DEHYDROGENASE UBIQUINONE FLAVOPROTEIN 2, MITOCHONDRIAL"/>
    <property type="match status" value="1"/>
</dbReference>
<reference evidence="11 12" key="1">
    <citation type="submission" date="2019-09" db="EMBL/GenBank/DDBJ databases">
        <title>Wenzhouxiangella sp. Genome sequencing and assembly.</title>
        <authorList>
            <person name="Zhang R."/>
        </authorList>
    </citation>
    <scope>NUCLEOTIDE SEQUENCE [LARGE SCALE GENOMIC DNA]</scope>
    <source>
        <strain evidence="11 12">W260</strain>
    </source>
</reference>
<feature type="binding site" evidence="10">
    <location>
        <position position="87"/>
    </location>
    <ligand>
        <name>[2Fe-2S] cluster</name>
        <dbReference type="ChEBI" id="CHEBI:190135"/>
    </ligand>
</feature>
<dbReference type="InterPro" id="IPR002023">
    <property type="entry name" value="NuoE-like"/>
</dbReference>
<evidence type="ECO:0000256" key="3">
    <source>
        <dbReference type="ARBA" id="ARBA00022714"/>
    </source>
</evidence>
<organism evidence="11 12">
    <name type="scientific">Marinihelvus fidelis</name>
    <dbReference type="NCBI Taxonomy" id="2613842"/>
    <lineage>
        <taxon>Bacteria</taxon>
        <taxon>Pseudomonadati</taxon>
        <taxon>Pseudomonadota</taxon>
        <taxon>Gammaproteobacteria</taxon>
        <taxon>Chromatiales</taxon>
        <taxon>Wenzhouxiangellaceae</taxon>
        <taxon>Marinihelvus</taxon>
    </lineage>
</organism>
<comment type="cofactor">
    <cofactor evidence="9">
        <name>[2Fe-2S] cluster</name>
        <dbReference type="ChEBI" id="CHEBI:190135"/>
    </cofactor>
</comment>
<comment type="cofactor">
    <cofactor evidence="10">
        <name>[2Fe-2S] cluster</name>
        <dbReference type="ChEBI" id="CHEBI:190135"/>
    </cofactor>
    <text evidence="10">Binds 1 [2Fe-2S] cluster.</text>
</comment>
<evidence type="ECO:0000313" key="11">
    <source>
        <dbReference type="EMBL" id="KAA9132522.1"/>
    </source>
</evidence>
<dbReference type="NCBIfam" id="NF004638">
    <property type="entry name" value="PRK05988.1"/>
    <property type="match status" value="1"/>
</dbReference>
<sequence>MAGAEEDILVAVDAALATHGARADRLLEILRTVQAELGWIPPAAVPAIARAIDRSRAEVQGVIGFYHDFRQQPGGSETLWVCRAEACQAMGADRLEAHVRQRLDVDWHGTTADGRFTLEPVYCLGNCACTPSIRIGDDVYARVTPERFDAILAQREGGE</sequence>
<dbReference type="Gene3D" id="3.40.30.10">
    <property type="entry name" value="Glutaredoxin"/>
    <property type="match status" value="1"/>
</dbReference>
<gene>
    <name evidence="11" type="ORF">F3N42_04675</name>
</gene>
<dbReference type="GO" id="GO:0051537">
    <property type="term" value="F:2 iron, 2 sulfur cluster binding"/>
    <property type="evidence" value="ECO:0007669"/>
    <property type="project" value="UniProtKB-KW"/>
</dbReference>
<feature type="binding site" evidence="10">
    <location>
        <position position="123"/>
    </location>
    <ligand>
        <name>[2Fe-2S] cluster</name>
        <dbReference type="ChEBI" id="CHEBI:190135"/>
    </ligand>
</feature>
<dbReference type="PANTHER" id="PTHR10371:SF3">
    <property type="entry name" value="NADH DEHYDROGENASE [UBIQUINONE] FLAVOPROTEIN 2, MITOCHONDRIAL"/>
    <property type="match status" value="1"/>
</dbReference>
<dbReference type="PIRSF" id="PIRSF000216">
    <property type="entry name" value="NADH_DH_24kDa"/>
    <property type="match status" value="1"/>
</dbReference>
<evidence type="ECO:0000256" key="5">
    <source>
        <dbReference type="ARBA" id="ARBA00023004"/>
    </source>
</evidence>
<keyword evidence="4 10" id="KW-0479">Metal-binding</keyword>
<evidence type="ECO:0000256" key="2">
    <source>
        <dbReference type="ARBA" id="ARBA00019898"/>
    </source>
</evidence>
<dbReference type="InterPro" id="IPR036249">
    <property type="entry name" value="Thioredoxin-like_sf"/>
</dbReference>
<keyword evidence="5 10" id="KW-0408">Iron</keyword>
<dbReference type="GO" id="GO:0046872">
    <property type="term" value="F:metal ion binding"/>
    <property type="evidence" value="ECO:0007669"/>
    <property type="project" value="UniProtKB-KW"/>
</dbReference>
<evidence type="ECO:0000313" key="12">
    <source>
        <dbReference type="Proteomes" id="UP000325372"/>
    </source>
</evidence>
<accession>A0A5N0TBX8</accession>
<keyword evidence="3 10" id="KW-0001">2Fe-2S</keyword>
<keyword evidence="12" id="KW-1185">Reference proteome</keyword>
<evidence type="ECO:0000256" key="9">
    <source>
        <dbReference type="ARBA" id="ARBA00034078"/>
    </source>
</evidence>
<dbReference type="GO" id="GO:0003954">
    <property type="term" value="F:NADH dehydrogenase activity"/>
    <property type="evidence" value="ECO:0007669"/>
    <property type="project" value="TreeGrafter"/>
</dbReference>
<evidence type="ECO:0000256" key="8">
    <source>
        <dbReference type="ARBA" id="ARBA00032788"/>
    </source>
</evidence>
<evidence type="ECO:0000256" key="7">
    <source>
        <dbReference type="ARBA" id="ARBA00031580"/>
    </source>
</evidence>
<evidence type="ECO:0000256" key="4">
    <source>
        <dbReference type="ARBA" id="ARBA00022723"/>
    </source>
</evidence>
<feature type="binding site" evidence="10">
    <location>
        <position position="127"/>
    </location>
    <ligand>
        <name>[2Fe-2S] cluster</name>
        <dbReference type="ChEBI" id="CHEBI:190135"/>
    </ligand>
</feature>
<dbReference type="SUPFAM" id="SSF52833">
    <property type="entry name" value="Thioredoxin-like"/>
    <property type="match status" value="1"/>
</dbReference>
<dbReference type="EMBL" id="VYXP01000003">
    <property type="protein sequence ID" value="KAA9132522.1"/>
    <property type="molecule type" value="Genomic_DNA"/>
</dbReference>
<evidence type="ECO:0000256" key="1">
    <source>
        <dbReference type="ARBA" id="ARBA00010643"/>
    </source>
</evidence>
<dbReference type="Gene3D" id="1.10.10.1590">
    <property type="entry name" value="NADH-quinone oxidoreductase subunit E"/>
    <property type="match status" value="1"/>
</dbReference>
<dbReference type="RefSeq" id="WP_150863232.1">
    <property type="nucleotide sequence ID" value="NZ_VYXP01000003.1"/>
</dbReference>
<dbReference type="Proteomes" id="UP000325372">
    <property type="component" value="Unassembled WGS sequence"/>
</dbReference>
<comment type="similarity">
    <text evidence="1">Belongs to the complex I 24 kDa subunit family.</text>
</comment>
<dbReference type="Pfam" id="PF01257">
    <property type="entry name" value="2Fe-2S_thioredx"/>
    <property type="match status" value="1"/>
</dbReference>
<name>A0A5N0TBX8_9GAMM</name>